<dbReference type="EMBL" id="QGHD01000050">
    <property type="protein sequence ID" value="PWK85368.1"/>
    <property type="molecule type" value="Genomic_DNA"/>
</dbReference>
<sequence length="564" mass="64791">MTKRQIIQTSKNQGWNKSQLENAIEGKLRGKYKARAEVIARTETGKLNSAAKISQFEEVGFEYYQWMTTIDGRERESHKTLNGLICSVSNPSVYYTENPDDPMHPIEHARTSEMFIGNPGEDFQCRCSMIAWDPRIDGMYEIKEPEAAETEEETEEGNEEQIEENKRLKRKIEILQAANERHEKRTEMQKIQIQNNLNYRLEVREEAKNLRPKAEKIFQNEVNELKSLLEKGNENSYREIRNKTYKISAKLSEFEKIKHIEKTAENINKYGAEKLIEFNQIIQNNFDKWKKLPDEKALKGVNNAIKKLNEANEIFMPIYKKLANEIEARIQAKQKNLALQGALNKEYKGSVSGKDLTSQFDANNITPTDFSNDSLFSKILKPRFTNDIARMQGFDAPAKLVSEKEFDELVKSCQDIFYRTVNSTTFNGKNMTAKEFASQMYLANKMDLNGSGKRYYGDGIYTVSSTKGMSIPDLKSKNKAYKSSAAYGTPGSSTTLEMTWVNKPKIIDSAELDKIWNKLSVEEKKKFGDHKNTYACALGYDAKYCDVGNYMVVFNRSNIAVKEF</sequence>
<proteinExistence type="predicted"/>
<feature type="compositionally biased region" description="Acidic residues" evidence="1">
    <location>
        <begin position="147"/>
        <end position="162"/>
    </location>
</feature>
<accession>A0ABX5LKH7</accession>
<organism evidence="3 4">
    <name type="scientific">Hallerella porci</name>
    <dbReference type="NCBI Taxonomy" id="1945871"/>
    <lineage>
        <taxon>Bacteria</taxon>
        <taxon>Pseudomonadati</taxon>
        <taxon>Fibrobacterota</taxon>
        <taxon>Fibrobacteria</taxon>
        <taxon>Fibrobacterales</taxon>
        <taxon>Fibrobacteraceae</taxon>
        <taxon>Hallerella</taxon>
    </lineage>
</organism>
<dbReference type="InterPro" id="IPR006528">
    <property type="entry name" value="Phage_head_morphogenesis_dom"/>
</dbReference>
<keyword evidence="4" id="KW-1185">Reference proteome</keyword>
<evidence type="ECO:0000313" key="4">
    <source>
        <dbReference type="Proteomes" id="UP000245523"/>
    </source>
</evidence>
<evidence type="ECO:0000259" key="2">
    <source>
        <dbReference type="Pfam" id="PF04233"/>
    </source>
</evidence>
<protein>
    <submittedName>
        <fullName evidence="3">SPP1 gp7 family putative phage head morphogenesis protein</fullName>
    </submittedName>
</protein>
<comment type="caution">
    <text evidence="3">The sequence shown here is derived from an EMBL/GenBank/DDBJ whole genome shotgun (WGS) entry which is preliminary data.</text>
</comment>
<evidence type="ECO:0000313" key="3">
    <source>
        <dbReference type="EMBL" id="PWK85368.1"/>
    </source>
</evidence>
<dbReference type="RefSeq" id="WP_109587899.1">
    <property type="nucleotide sequence ID" value="NZ_QGHD01000050.1"/>
</dbReference>
<evidence type="ECO:0000256" key="1">
    <source>
        <dbReference type="SAM" id="MobiDB-lite"/>
    </source>
</evidence>
<dbReference type="Pfam" id="PF04233">
    <property type="entry name" value="Phage_Mu_F"/>
    <property type="match status" value="1"/>
</dbReference>
<feature type="domain" description="Phage head morphogenesis" evidence="2">
    <location>
        <begin position="12"/>
        <end position="130"/>
    </location>
</feature>
<reference evidence="3 4" key="1">
    <citation type="submission" date="2018-05" db="EMBL/GenBank/DDBJ databases">
        <title>Animal gut microbial communities from fecal samples from Wisconsin, USA.</title>
        <authorList>
            <person name="Neumann A."/>
        </authorList>
    </citation>
    <scope>NUCLEOTIDE SEQUENCE [LARGE SCALE GENOMIC DNA]</scope>
    <source>
        <strain evidence="3 4">UWS4</strain>
    </source>
</reference>
<dbReference type="Proteomes" id="UP000245523">
    <property type="component" value="Unassembled WGS sequence"/>
</dbReference>
<dbReference type="NCBIfam" id="TIGR01641">
    <property type="entry name" value="phageSPP1_gp7"/>
    <property type="match status" value="1"/>
</dbReference>
<name>A0ABX5LKH7_9BACT</name>
<gene>
    <name evidence="3" type="ORF">B0H50_1505</name>
</gene>
<feature type="region of interest" description="Disordered" evidence="1">
    <location>
        <begin position="146"/>
        <end position="165"/>
    </location>
</feature>